<dbReference type="KEGG" id="tgr:Tgr7_0736"/>
<dbReference type="Gene3D" id="3.20.20.410">
    <property type="entry name" value="Protein of unknown function UPF0759"/>
    <property type="match status" value="1"/>
</dbReference>
<gene>
    <name evidence="1" type="ordered locus">Tgr7_0736</name>
</gene>
<dbReference type="HOGENOM" id="CLU_1354088_0_0_6"/>
<dbReference type="InterPro" id="IPR036520">
    <property type="entry name" value="UPF0759_sf"/>
</dbReference>
<dbReference type="STRING" id="396588.Tgr7_0736"/>
<dbReference type="SUPFAM" id="SSF117396">
    <property type="entry name" value="TM1631-like"/>
    <property type="match status" value="1"/>
</dbReference>
<dbReference type="RefSeq" id="WP_012637316.1">
    <property type="nucleotide sequence ID" value="NC_011901.1"/>
</dbReference>
<keyword evidence="2" id="KW-1185">Reference proteome</keyword>
<proteinExistence type="predicted"/>
<evidence type="ECO:0000313" key="2">
    <source>
        <dbReference type="Proteomes" id="UP000002383"/>
    </source>
</evidence>
<dbReference type="eggNOG" id="COG1801">
    <property type="taxonomic scope" value="Bacteria"/>
</dbReference>
<organism evidence="1 2">
    <name type="scientific">Thioalkalivibrio sulfidiphilus (strain HL-EbGR7)</name>
    <dbReference type="NCBI Taxonomy" id="396588"/>
    <lineage>
        <taxon>Bacteria</taxon>
        <taxon>Pseudomonadati</taxon>
        <taxon>Pseudomonadota</taxon>
        <taxon>Gammaproteobacteria</taxon>
        <taxon>Chromatiales</taxon>
        <taxon>Ectothiorhodospiraceae</taxon>
        <taxon>Thioalkalivibrio</taxon>
    </lineage>
</organism>
<evidence type="ECO:0008006" key="3">
    <source>
        <dbReference type="Google" id="ProtNLM"/>
    </source>
</evidence>
<dbReference type="EMBL" id="CP001339">
    <property type="protein sequence ID" value="ACL71828.1"/>
    <property type="molecule type" value="Genomic_DNA"/>
</dbReference>
<reference evidence="1 2" key="1">
    <citation type="journal article" date="2011" name="Stand. Genomic Sci.">
        <title>Complete genome sequence of 'Thioalkalivibrio sulfidophilus' HL-EbGr7.</title>
        <authorList>
            <person name="Muyzer G."/>
            <person name="Sorokin D.Y."/>
            <person name="Mavromatis K."/>
            <person name="Lapidus A."/>
            <person name="Clum A."/>
            <person name="Ivanova N."/>
            <person name="Pati A."/>
            <person name="d'Haeseleer P."/>
            <person name="Woyke T."/>
            <person name="Kyrpides N.C."/>
        </authorList>
    </citation>
    <scope>NUCLEOTIDE SEQUENCE [LARGE SCALE GENOMIC DNA]</scope>
    <source>
        <strain evidence="1 2">HL-EbGR7</strain>
    </source>
</reference>
<evidence type="ECO:0000313" key="1">
    <source>
        <dbReference type="EMBL" id="ACL71828.1"/>
    </source>
</evidence>
<accession>B8GMJ6</accession>
<name>B8GMJ6_THISH</name>
<dbReference type="OrthoDB" id="9780310at2"/>
<dbReference type="AlphaFoldDB" id="B8GMJ6"/>
<dbReference type="Proteomes" id="UP000002383">
    <property type="component" value="Chromosome"/>
</dbReference>
<protein>
    <recommendedName>
        <fullName evidence="3">DUF72 domain-containing protein</fullName>
    </recommendedName>
</protein>
<sequence>MTNTPTRTLTVGALSWTDPRLVQALYPEDAPPEWWLSCYASHFDTVLVPESDWRGAVASAWLESLPSQFWFYLRVESAPDAATLAQLLDLGAQLGERLGGFVIEPMAAGCETALADGLPGAPVFSTIPKAGAQWLWTGVDGPCPCGAVGRLHFEGRPSPRELRTAIEGFLACQDEAWSVLFLDAPAESFEDARVIGQLLGVC</sequence>